<reference evidence="1 2" key="2">
    <citation type="journal article" date="2016" name="Genome Announc.">
        <title>Genome Sequence of a Gram-Positive Diazotroph, Paenibacillus durus Type Strain ATCC 35681.</title>
        <authorList>
            <person name="Halim M.A."/>
            <person name="Rahman A.Y."/>
            <person name="Sim K.S."/>
            <person name="Yam H.C."/>
            <person name="Rahim A.A."/>
            <person name="Ghazali A.H."/>
            <person name="Najimudin N."/>
        </authorList>
    </citation>
    <scope>NUCLEOTIDE SEQUENCE [LARGE SCALE GENOMIC DNA]</scope>
    <source>
        <strain evidence="1 2">ATCC 35681</strain>
    </source>
</reference>
<reference evidence="1 2" key="1">
    <citation type="submission" date="2015-03" db="EMBL/GenBank/DDBJ databases">
        <authorList>
            <person name="Abdul Halim M."/>
        </authorList>
    </citation>
    <scope>NUCLEOTIDE SEQUENCE [LARGE SCALE GENOMIC DNA]</scope>
    <source>
        <strain evidence="1 2">ATCC 35681</strain>
    </source>
</reference>
<proteinExistence type="predicted"/>
<accession>A0A0F7FAH9</accession>
<organism evidence="1 2">
    <name type="scientific">Paenibacillus durus ATCC 35681</name>
    <dbReference type="NCBI Taxonomy" id="1333534"/>
    <lineage>
        <taxon>Bacteria</taxon>
        <taxon>Bacillati</taxon>
        <taxon>Bacillota</taxon>
        <taxon>Bacilli</taxon>
        <taxon>Bacillales</taxon>
        <taxon>Paenibacillaceae</taxon>
        <taxon>Paenibacillus</taxon>
    </lineage>
</organism>
<name>A0A0F7FAH9_PAEDU</name>
<evidence type="ECO:0000313" key="1">
    <source>
        <dbReference type="EMBL" id="AKG35639.1"/>
    </source>
</evidence>
<dbReference type="EMBL" id="CP011114">
    <property type="protein sequence ID" value="AKG35639.1"/>
    <property type="molecule type" value="Genomic_DNA"/>
</dbReference>
<dbReference type="PATRIC" id="fig|1333534.5.peg.3200"/>
<evidence type="ECO:0000313" key="2">
    <source>
        <dbReference type="Proteomes" id="UP000034189"/>
    </source>
</evidence>
<dbReference type="AlphaFoldDB" id="A0A0F7FAH9"/>
<dbReference type="HOGENOM" id="CLU_1592954_0_0_9"/>
<dbReference type="OrthoDB" id="2600605at2"/>
<dbReference type="Proteomes" id="UP000034189">
    <property type="component" value="Chromosome"/>
</dbReference>
<dbReference type="RefSeq" id="WP_025696282.1">
    <property type="nucleotide sequence ID" value="NZ_ASQQ01000437.1"/>
</dbReference>
<gene>
    <name evidence="1" type="ORF">VK70_14520</name>
</gene>
<sequence>MTRQTNEELRSDIAELTERIRQIRIEQGLPTDPLPRPEVVEPQVAAAIVHRLAPFKAIAVKLAAILAQGQLPRIDVSKLEKYREYGRMLNYSYGMFAPFYASGVHSVFCELERINAAIDEGQTADFDVNSAMRRLHFDISALMEDRSISQWGMYDKYGGSYTEERKAAEAEMKRLIADDEAFQAAYSEALTQLPTKEEDDLYE</sequence>
<protein>
    <submittedName>
        <fullName evidence="1">Uncharacterized protein</fullName>
    </submittedName>
</protein>